<reference evidence="2 3" key="1">
    <citation type="submission" date="2019-06" db="EMBL/GenBank/DDBJ databases">
        <title>Genome Sequence of the Brown Rot Fungal Pathogen Monilinia laxa.</title>
        <authorList>
            <person name="De Miccolis Angelini R.M."/>
            <person name="Landi L."/>
            <person name="Abate D."/>
            <person name="Pollastro S."/>
            <person name="Romanazzi G."/>
            <person name="Faretra F."/>
        </authorList>
    </citation>
    <scope>NUCLEOTIDE SEQUENCE [LARGE SCALE GENOMIC DNA]</scope>
    <source>
        <strain evidence="2 3">Mlax316</strain>
    </source>
</reference>
<feature type="region of interest" description="Disordered" evidence="1">
    <location>
        <begin position="1"/>
        <end position="22"/>
    </location>
</feature>
<dbReference type="EMBL" id="VIGI01000003">
    <property type="protein sequence ID" value="KAB8302995.1"/>
    <property type="molecule type" value="Genomic_DNA"/>
</dbReference>
<evidence type="ECO:0000256" key="1">
    <source>
        <dbReference type="SAM" id="MobiDB-lite"/>
    </source>
</evidence>
<organism evidence="2 3">
    <name type="scientific">Monilinia laxa</name>
    <name type="common">Brown rot fungus</name>
    <name type="synonym">Sclerotinia laxa</name>
    <dbReference type="NCBI Taxonomy" id="61186"/>
    <lineage>
        <taxon>Eukaryota</taxon>
        <taxon>Fungi</taxon>
        <taxon>Dikarya</taxon>
        <taxon>Ascomycota</taxon>
        <taxon>Pezizomycotina</taxon>
        <taxon>Leotiomycetes</taxon>
        <taxon>Helotiales</taxon>
        <taxon>Sclerotiniaceae</taxon>
        <taxon>Monilinia</taxon>
    </lineage>
</organism>
<protein>
    <submittedName>
        <fullName evidence="2">Uncharacterized protein</fullName>
    </submittedName>
</protein>
<sequence length="83" mass="9409">MAKSRAPPGEMSFRTSERRASRGGVWRGIRGLRTVVSWKIVGERLRDQRGPWRSSRGGILYHFLVPDFAYAACVDEAVDLLFV</sequence>
<dbReference type="Proteomes" id="UP000326757">
    <property type="component" value="Unassembled WGS sequence"/>
</dbReference>
<accession>A0A5N6KH39</accession>
<proteinExistence type="predicted"/>
<evidence type="ECO:0000313" key="3">
    <source>
        <dbReference type="Proteomes" id="UP000326757"/>
    </source>
</evidence>
<comment type="caution">
    <text evidence="2">The sequence shown here is derived from an EMBL/GenBank/DDBJ whole genome shotgun (WGS) entry which is preliminary data.</text>
</comment>
<gene>
    <name evidence="2" type="ORF">EYC80_006304</name>
</gene>
<name>A0A5N6KH39_MONLA</name>
<keyword evidence="3" id="KW-1185">Reference proteome</keyword>
<evidence type="ECO:0000313" key="2">
    <source>
        <dbReference type="EMBL" id="KAB8302995.1"/>
    </source>
</evidence>
<dbReference type="AlphaFoldDB" id="A0A5N6KH39"/>